<protein>
    <submittedName>
        <fullName evidence="1">Uncharacterized protein</fullName>
    </submittedName>
</protein>
<evidence type="ECO:0000313" key="2">
    <source>
        <dbReference type="Proteomes" id="UP000199470"/>
    </source>
</evidence>
<dbReference type="AlphaFoldDB" id="A0A1I4SIF1"/>
<dbReference type="EMBL" id="FOTW01000026">
    <property type="protein sequence ID" value="SFM64063.1"/>
    <property type="molecule type" value="Genomic_DNA"/>
</dbReference>
<proteinExistence type="predicted"/>
<evidence type="ECO:0000313" key="1">
    <source>
        <dbReference type="EMBL" id="SFM64063.1"/>
    </source>
</evidence>
<reference evidence="1 2" key="1">
    <citation type="submission" date="2016-10" db="EMBL/GenBank/DDBJ databases">
        <authorList>
            <person name="de Groot N.N."/>
        </authorList>
    </citation>
    <scope>NUCLEOTIDE SEQUENCE [LARGE SCALE GENOMIC DNA]</scope>
    <source>
        <strain evidence="1 2">ATCC 43154</strain>
    </source>
</reference>
<keyword evidence="2" id="KW-1185">Reference proteome</keyword>
<gene>
    <name evidence="1" type="ORF">SAMN02982985_04788</name>
</gene>
<dbReference type="RefSeq" id="WP_139236715.1">
    <property type="nucleotide sequence ID" value="NZ_FOTW01000026.1"/>
</dbReference>
<dbReference type="Proteomes" id="UP000199470">
    <property type="component" value="Unassembled WGS sequence"/>
</dbReference>
<dbReference type="STRING" id="758825.SAMN02982985_04788"/>
<sequence length="153" mass="16885">MQSNFLQDLQAQADPDRFLAMMQVYQTAARVPLPPRAGPGLHLTDIPLNRGMLAVVGAMRKHRDAPAALRATLSRLMHVDEIFEAREYFARYIRPGTDGDDGVEVADALLKAVAVARIELHGEHARFDLADVLAHARRFEAAEDTESVKSKGV</sequence>
<dbReference type="OrthoDB" id="6064677at2"/>
<accession>A0A1I4SIF1</accession>
<organism evidence="1 2">
    <name type="scientific">Rugamonas rubra</name>
    <dbReference type="NCBI Taxonomy" id="758825"/>
    <lineage>
        <taxon>Bacteria</taxon>
        <taxon>Pseudomonadati</taxon>
        <taxon>Pseudomonadota</taxon>
        <taxon>Betaproteobacteria</taxon>
        <taxon>Burkholderiales</taxon>
        <taxon>Oxalobacteraceae</taxon>
        <taxon>Telluria group</taxon>
        <taxon>Rugamonas</taxon>
    </lineage>
</organism>
<name>A0A1I4SIF1_9BURK</name>